<dbReference type="InterPro" id="IPR024887">
    <property type="entry name" value="Ashwin"/>
</dbReference>
<keyword evidence="4" id="KW-0539">Nucleus</keyword>
<evidence type="ECO:0000256" key="2">
    <source>
        <dbReference type="ARBA" id="ARBA00007855"/>
    </source>
</evidence>
<feature type="region of interest" description="Disordered" evidence="5">
    <location>
        <begin position="81"/>
        <end position="195"/>
    </location>
</feature>
<dbReference type="GO" id="GO:0005634">
    <property type="term" value="C:nucleus"/>
    <property type="evidence" value="ECO:0007669"/>
    <property type="project" value="UniProtKB-SubCell"/>
</dbReference>
<dbReference type="AlphaFoldDB" id="A0AAV2K3N7"/>
<reference evidence="6 7" key="1">
    <citation type="submission" date="2024-04" db="EMBL/GenBank/DDBJ databases">
        <authorList>
            <person name="Waldvogel A.-M."/>
            <person name="Schoenle A."/>
        </authorList>
    </citation>
    <scope>NUCLEOTIDE SEQUENCE [LARGE SCALE GENOMIC DNA]</scope>
</reference>
<keyword evidence="7" id="KW-1185">Reference proteome</keyword>
<dbReference type="GO" id="GO:0048598">
    <property type="term" value="P:embryonic morphogenesis"/>
    <property type="evidence" value="ECO:0007669"/>
    <property type="project" value="InterPro"/>
</dbReference>
<dbReference type="PANTHER" id="PTHR28359:SF1">
    <property type="entry name" value="ASHWIN"/>
    <property type="match status" value="1"/>
</dbReference>
<name>A0AAV2K3N7_KNICA</name>
<dbReference type="EMBL" id="OZ035837">
    <property type="protein sequence ID" value="CAL1582054.1"/>
    <property type="molecule type" value="Genomic_DNA"/>
</dbReference>
<dbReference type="Pfam" id="PF15323">
    <property type="entry name" value="Ashwin"/>
    <property type="match status" value="1"/>
</dbReference>
<evidence type="ECO:0000313" key="7">
    <source>
        <dbReference type="Proteomes" id="UP001497482"/>
    </source>
</evidence>
<proteinExistence type="inferred from homology"/>
<comment type="similarity">
    <text evidence="2">Belongs to the ashwin family.</text>
</comment>
<evidence type="ECO:0000256" key="1">
    <source>
        <dbReference type="ARBA" id="ARBA00004123"/>
    </source>
</evidence>
<evidence type="ECO:0000313" key="6">
    <source>
        <dbReference type="EMBL" id="CAL1582054.1"/>
    </source>
</evidence>
<evidence type="ECO:0000256" key="5">
    <source>
        <dbReference type="SAM" id="MobiDB-lite"/>
    </source>
</evidence>
<evidence type="ECO:0000256" key="4">
    <source>
        <dbReference type="ARBA" id="ARBA00023242"/>
    </source>
</evidence>
<gene>
    <name evidence="6" type="ORF">KC01_LOCUS12743</name>
</gene>
<sequence>MLCSRLFCFDAEHVGKLNMATSAGQDGTSNSSSDVDNLLHPELLSEGFLKLILKEREVKIPACLSRDELTELYLRHVMPLPQRPLPSTRWGRSVSRDRDSHPPPSSARNSDSNRKRPLITFDGSSSNSGPLKVRRPEGGSVPSGSTDRLKPPPGASMASPIRKITTVKQPASTEKATFTQEAHHSNLDSPTAKKKIQHSQNGTVLHSGGLLDEASAVGGGRSGEDRAVGGLLVGEDPALAFWARFTLRVQDK</sequence>
<accession>A0AAV2K3N7</accession>
<dbReference type="PANTHER" id="PTHR28359">
    <property type="entry name" value="ASHWIN"/>
    <property type="match status" value="1"/>
</dbReference>
<dbReference type="Proteomes" id="UP001497482">
    <property type="component" value="Chromosome 15"/>
</dbReference>
<protein>
    <recommendedName>
        <fullName evidence="3">Ashwin</fullName>
    </recommendedName>
</protein>
<evidence type="ECO:0000256" key="3">
    <source>
        <dbReference type="ARBA" id="ARBA00015134"/>
    </source>
</evidence>
<comment type="subcellular location">
    <subcellularLocation>
        <location evidence="1">Nucleus</location>
    </subcellularLocation>
</comment>
<organism evidence="6 7">
    <name type="scientific">Knipowitschia caucasica</name>
    <name type="common">Caucasian dwarf goby</name>
    <name type="synonym">Pomatoschistus caucasicus</name>
    <dbReference type="NCBI Taxonomy" id="637954"/>
    <lineage>
        <taxon>Eukaryota</taxon>
        <taxon>Metazoa</taxon>
        <taxon>Chordata</taxon>
        <taxon>Craniata</taxon>
        <taxon>Vertebrata</taxon>
        <taxon>Euteleostomi</taxon>
        <taxon>Actinopterygii</taxon>
        <taxon>Neopterygii</taxon>
        <taxon>Teleostei</taxon>
        <taxon>Neoteleostei</taxon>
        <taxon>Acanthomorphata</taxon>
        <taxon>Gobiaria</taxon>
        <taxon>Gobiiformes</taxon>
        <taxon>Gobioidei</taxon>
        <taxon>Gobiidae</taxon>
        <taxon>Gobiinae</taxon>
        <taxon>Knipowitschia</taxon>
    </lineage>
</organism>
<dbReference type="GO" id="GO:0072669">
    <property type="term" value="C:tRNA-splicing ligase complex"/>
    <property type="evidence" value="ECO:0007669"/>
    <property type="project" value="InterPro"/>
</dbReference>
<feature type="compositionally biased region" description="Polar residues" evidence="5">
    <location>
        <begin position="166"/>
        <end position="180"/>
    </location>
</feature>